<accession>A0A380TG22</accession>
<reference evidence="1" key="1">
    <citation type="submission" date="2018-07" db="EMBL/GenBank/DDBJ databases">
        <authorList>
            <person name="Quirk P.G."/>
            <person name="Krulwich T.A."/>
        </authorList>
    </citation>
    <scope>NUCLEOTIDE SEQUENCE</scope>
</reference>
<dbReference type="AlphaFoldDB" id="A0A380TG22"/>
<proteinExistence type="predicted"/>
<evidence type="ECO:0000313" key="1">
    <source>
        <dbReference type="EMBL" id="SUS06619.1"/>
    </source>
</evidence>
<sequence>MGEPPCDQDGVVTPHDDYDLIPDDALLVRYVQKMHLAPQDDGRQRLSSGAFSATSKDRDRYRGMSVDIYSLLLRDGKKIAARMPPGHEGAILLGAGCLRQLGLKIGPDPMDAADPYHACVWGVSRGLAKRIRKNCCDRWLIQPPNTAPI</sequence>
<organism evidence="1">
    <name type="scientific">metagenome</name>
    <dbReference type="NCBI Taxonomy" id="256318"/>
    <lineage>
        <taxon>unclassified sequences</taxon>
        <taxon>metagenomes</taxon>
    </lineage>
</organism>
<gene>
    <name evidence="1" type="ORF">DF3PB_3020002</name>
</gene>
<dbReference type="EMBL" id="UIDG01000227">
    <property type="protein sequence ID" value="SUS06619.1"/>
    <property type="molecule type" value="Genomic_DNA"/>
</dbReference>
<name>A0A380TG22_9ZZZZ</name>
<protein>
    <submittedName>
        <fullName evidence="1">Uncharacterized protein</fullName>
    </submittedName>
</protein>